<evidence type="ECO:0000256" key="1">
    <source>
        <dbReference type="ARBA" id="ARBA00004651"/>
    </source>
</evidence>
<name>A0AAW9SJH7_9RHOB</name>
<feature type="transmembrane region" description="Helical" evidence="6">
    <location>
        <begin position="297"/>
        <end position="320"/>
    </location>
</feature>
<comment type="subcellular location">
    <subcellularLocation>
        <location evidence="1">Cell membrane</location>
        <topology evidence="1">Multi-pass membrane protein</topology>
    </subcellularLocation>
</comment>
<feature type="transmembrane region" description="Helical" evidence="6">
    <location>
        <begin position="241"/>
        <end position="261"/>
    </location>
</feature>
<dbReference type="GO" id="GO:0022857">
    <property type="term" value="F:transmembrane transporter activity"/>
    <property type="evidence" value="ECO:0007669"/>
    <property type="project" value="InterPro"/>
</dbReference>
<feature type="transmembrane region" description="Helical" evidence="6">
    <location>
        <begin position="273"/>
        <end position="291"/>
    </location>
</feature>
<feature type="transmembrane region" description="Helical" evidence="6">
    <location>
        <begin position="76"/>
        <end position="97"/>
    </location>
</feature>
<dbReference type="InterPro" id="IPR011701">
    <property type="entry name" value="MFS"/>
</dbReference>
<dbReference type="Proteomes" id="UP001428774">
    <property type="component" value="Unassembled WGS sequence"/>
</dbReference>
<evidence type="ECO:0000313" key="8">
    <source>
        <dbReference type="EMBL" id="MEN9060355.1"/>
    </source>
</evidence>
<dbReference type="PANTHER" id="PTHR43124">
    <property type="entry name" value="PURINE EFFLUX PUMP PBUE"/>
    <property type="match status" value="1"/>
</dbReference>
<evidence type="ECO:0000256" key="5">
    <source>
        <dbReference type="ARBA" id="ARBA00023136"/>
    </source>
</evidence>
<dbReference type="GO" id="GO:0005886">
    <property type="term" value="C:plasma membrane"/>
    <property type="evidence" value="ECO:0007669"/>
    <property type="project" value="UniProtKB-SubCell"/>
</dbReference>
<reference evidence="8 9" key="1">
    <citation type="submission" date="2024-05" db="EMBL/GenBank/DDBJ databases">
        <title>Genome sequence of Ponticoccus litoralis KCCM 90028.</title>
        <authorList>
            <person name="Kim J.M."/>
            <person name="Lee J.K."/>
            <person name="Choi B.J."/>
            <person name="Bayburt H."/>
            <person name="Baek J.H."/>
            <person name="Jeon C.O."/>
        </authorList>
    </citation>
    <scope>NUCLEOTIDE SEQUENCE [LARGE SCALE GENOMIC DNA]</scope>
    <source>
        <strain evidence="8 9">KCCM 90028</strain>
    </source>
</reference>
<keyword evidence="5 6" id="KW-0472">Membrane</keyword>
<dbReference type="RefSeq" id="WP_347165543.1">
    <property type="nucleotide sequence ID" value="NZ_JBDNCH010000002.1"/>
</dbReference>
<keyword evidence="4 6" id="KW-1133">Transmembrane helix</keyword>
<dbReference type="InterPro" id="IPR020846">
    <property type="entry name" value="MFS_dom"/>
</dbReference>
<feature type="transmembrane region" description="Helical" evidence="6">
    <location>
        <begin position="109"/>
        <end position="126"/>
    </location>
</feature>
<sequence length="389" mass="39801">MSIRTGPRGLVALLYAAGLGAAAQFAKLAAGFTALEQAYPEAGAGLGLAVSLISFLGVALGLLAGMIVARLGFRRMLLAGLLLGAGMSLVQALLPAMPLFMASRLIEGASHLAIVVAAPTLIAEITDDRQRPVAMALWSTFFGTGFALFAWFGTPLAQTHGPAAPILLQAAWMLAVAAGVAAMIPRRMIAPPPEPFSLGLILRRHAEVYRSPTMAAPALGWLCYTLTFVSALTLLPRLAPGAPWLATVLPLAGIVLSLTLVAQLLRYVPGVQVVMAGFGLSACVVALLAMAPGSALLWIALFAVLSLAQAGSFAAIPQLVDDPRERALSNGAVAQMGNLGNLAGTPILLAVLSAGGQGAGLLFLGICYAAGLALHLGLAALRARAPRAD</sequence>
<evidence type="ECO:0000256" key="2">
    <source>
        <dbReference type="ARBA" id="ARBA00022475"/>
    </source>
</evidence>
<dbReference type="PROSITE" id="PS50850">
    <property type="entry name" value="MFS"/>
    <property type="match status" value="1"/>
</dbReference>
<dbReference type="EMBL" id="JBDNCH010000002">
    <property type="protein sequence ID" value="MEN9060355.1"/>
    <property type="molecule type" value="Genomic_DNA"/>
</dbReference>
<feature type="transmembrane region" description="Helical" evidence="6">
    <location>
        <begin position="166"/>
        <end position="184"/>
    </location>
</feature>
<evidence type="ECO:0000256" key="3">
    <source>
        <dbReference type="ARBA" id="ARBA00022692"/>
    </source>
</evidence>
<feature type="transmembrane region" description="Helical" evidence="6">
    <location>
        <begin position="133"/>
        <end position="154"/>
    </location>
</feature>
<dbReference type="Gene3D" id="1.20.1250.20">
    <property type="entry name" value="MFS general substrate transporter like domains"/>
    <property type="match status" value="1"/>
</dbReference>
<evidence type="ECO:0000313" key="9">
    <source>
        <dbReference type="Proteomes" id="UP001428774"/>
    </source>
</evidence>
<feature type="transmembrane region" description="Helical" evidence="6">
    <location>
        <begin position="332"/>
        <end position="355"/>
    </location>
</feature>
<evidence type="ECO:0000256" key="4">
    <source>
        <dbReference type="ARBA" id="ARBA00022989"/>
    </source>
</evidence>
<evidence type="ECO:0000256" key="6">
    <source>
        <dbReference type="SAM" id="Phobius"/>
    </source>
</evidence>
<accession>A0AAW9SJH7</accession>
<proteinExistence type="predicted"/>
<comment type="caution">
    <text evidence="8">The sequence shown here is derived from an EMBL/GenBank/DDBJ whole genome shotgun (WGS) entry which is preliminary data.</text>
</comment>
<keyword evidence="2" id="KW-1003">Cell membrane</keyword>
<dbReference type="InterPro" id="IPR036259">
    <property type="entry name" value="MFS_trans_sf"/>
</dbReference>
<dbReference type="InterPro" id="IPR050189">
    <property type="entry name" value="MFS_Efflux_Transporters"/>
</dbReference>
<keyword evidence="9" id="KW-1185">Reference proteome</keyword>
<gene>
    <name evidence="8" type="ORF">ABFB10_04205</name>
</gene>
<protein>
    <submittedName>
        <fullName evidence="8">MFS transporter</fullName>
    </submittedName>
</protein>
<feature type="transmembrane region" description="Helical" evidence="6">
    <location>
        <begin position="213"/>
        <end position="235"/>
    </location>
</feature>
<feature type="transmembrane region" description="Helical" evidence="6">
    <location>
        <begin position="361"/>
        <end position="381"/>
    </location>
</feature>
<dbReference type="SUPFAM" id="SSF103473">
    <property type="entry name" value="MFS general substrate transporter"/>
    <property type="match status" value="1"/>
</dbReference>
<feature type="domain" description="Major facilitator superfamily (MFS) profile" evidence="7">
    <location>
        <begin position="10"/>
        <end position="382"/>
    </location>
</feature>
<dbReference type="PANTHER" id="PTHR43124:SF3">
    <property type="entry name" value="CHLORAMPHENICOL EFFLUX PUMP RV0191"/>
    <property type="match status" value="1"/>
</dbReference>
<feature type="transmembrane region" description="Helical" evidence="6">
    <location>
        <begin position="46"/>
        <end position="69"/>
    </location>
</feature>
<dbReference type="Pfam" id="PF07690">
    <property type="entry name" value="MFS_1"/>
    <property type="match status" value="1"/>
</dbReference>
<evidence type="ECO:0000259" key="7">
    <source>
        <dbReference type="PROSITE" id="PS50850"/>
    </source>
</evidence>
<dbReference type="AlphaFoldDB" id="A0AAW9SJH7"/>
<keyword evidence="3 6" id="KW-0812">Transmembrane</keyword>
<organism evidence="8 9">
    <name type="scientific">Ponticoccus litoralis</name>
    <dbReference type="NCBI Taxonomy" id="422297"/>
    <lineage>
        <taxon>Bacteria</taxon>
        <taxon>Pseudomonadati</taxon>
        <taxon>Pseudomonadota</taxon>
        <taxon>Alphaproteobacteria</taxon>
        <taxon>Rhodobacterales</taxon>
        <taxon>Roseobacteraceae</taxon>
        <taxon>Ponticoccus</taxon>
    </lineage>
</organism>